<evidence type="ECO:0000256" key="8">
    <source>
        <dbReference type="SAM" id="MobiDB-lite"/>
    </source>
</evidence>
<dbReference type="GO" id="GO:0016887">
    <property type="term" value="F:ATP hydrolysis activity"/>
    <property type="evidence" value="ECO:0007669"/>
    <property type="project" value="InterPro"/>
</dbReference>
<evidence type="ECO:0000313" key="11">
    <source>
        <dbReference type="Proteomes" id="UP000664203"/>
    </source>
</evidence>
<dbReference type="Gene3D" id="3.40.50.1000">
    <property type="entry name" value="HAD superfamily/HAD-like"/>
    <property type="match status" value="1"/>
</dbReference>
<dbReference type="InterPro" id="IPR006121">
    <property type="entry name" value="HMA_dom"/>
</dbReference>
<dbReference type="InterPro" id="IPR008250">
    <property type="entry name" value="ATPase_P-typ_transduc_dom_A_sf"/>
</dbReference>
<dbReference type="PRINTS" id="PR00119">
    <property type="entry name" value="CATATPASE"/>
</dbReference>
<gene>
    <name evidence="10" type="ORF">ALECFALPRED_004201</name>
</gene>
<protein>
    <recommendedName>
        <fullName evidence="9">HMA domain-containing protein</fullName>
    </recommendedName>
</protein>
<dbReference type="GO" id="GO:0016020">
    <property type="term" value="C:membrane"/>
    <property type="evidence" value="ECO:0007669"/>
    <property type="project" value="UniProtKB-SubCell"/>
</dbReference>
<feature type="compositionally biased region" description="Polar residues" evidence="8">
    <location>
        <begin position="120"/>
        <end position="147"/>
    </location>
</feature>
<dbReference type="NCBIfam" id="TIGR01511">
    <property type="entry name" value="ATPase-IB1_Cu"/>
    <property type="match status" value="1"/>
</dbReference>
<keyword evidence="7" id="KW-0067">ATP-binding</keyword>
<sequence>MNSGLRSRPCARPACHARRNQSSTGSCCDEKCLNAIAQASITQNADKPDDDARSTPHSGIQRSLAQWKAALERAECLCAEMLNLGLPSCCTTQASELSSVSDQTMADTIKSRSACDASAPTSMTSFSSTPGIKSIQDQHLQHGSSSEGIEPLSSHPSLVPAAIDLEKGSALEHAVTQITGMTCTGCERKLQRVLCSIAGIRNVKTSLVLGRAEFDVDAGLSINEVASLLERQTEFKCIVFQKGHQLEVLIPGNSAPQALRLGTTAAASEKDMTLLLHGLLGPTYPSGVEDVKIIDSKGREWKSGTVQSSLRQRLGFKRFLAKPHKYSARISYNPYVVGARDLLDRGFGVPLSLAPLKSGHASGTDTDHLRNTLYMTLLSALLTIPVLVLAWAPLSPHKIAYGSSSLALATLVQTIVAGPFYPKALKALLFSGMIEMDLLIVISTTTAFIYSVVAFAYEIKGEPLSTGGFFQTSTLLVTLIMCGRLASAYARQKAADSISVQALQPSTALLCEDMTERLIDVRKFQHGDLFKVLPDSVVPTDGIIESGETEIDESMITGEAIPVPKFSSSQVAAGSVNGPGPFLARLTKLPINNSISRIADMVDEAKLSKPKVQETADRVASLFVPCILAVTIVVFSIWTAVGIAVRDASTSDAIVTAITYALAALIVSCPCAIGLAVPMVMVIAGGVGAKHGVIFKSPGAIQNARKASHVIFDKTGTLTHGRFVVVEEVYREETHNKAASIVQQLTASSKHPVSQALTTHLKILGNRPIEIESVLSVVGKGMHATLGGQSVRGGNPLYVEATEDPDVQRLLSQGLTVFCLRHGSALLAIYGLRDAVRADTASVISALQARDIHVSVISGDSSTVVDRLATELGIPLSCAKGQCTPEDKARYITSLSTAPAGNKKKGSATTTIFCGDGSNDAVALAQADIGIHMAGGTDVAKSAADVVLTFPSLVGILTLKDLSRASMHRVYLNFAWSFTYNVFAILLAAGAFVTVRIPPAYAGLGELVSLLPVIAVAMHLRWMKLR</sequence>
<dbReference type="InterPro" id="IPR023298">
    <property type="entry name" value="ATPase_P-typ_TM_dom_sf"/>
</dbReference>
<dbReference type="SUPFAM" id="SSF81665">
    <property type="entry name" value="Calcium ATPase, transmembrane domain M"/>
    <property type="match status" value="1"/>
</dbReference>
<dbReference type="Proteomes" id="UP000664203">
    <property type="component" value="Unassembled WGS sequence"/>
</dbReference>
<dbReference type="InterPro" id="IPR056236">
    <property type="entry name" value="HMA_PCA1"/>
</dbReference>
<dbReference type="Gene3D" id="2.70.150.10">
    <property type="entry name" value="Calcium-transporting ATPase, cytoplasmic transduction domain A"/>
    <property type="match status" value="1"/>
</dbReference>
<feature type="transmembrane region" description="Helical" evidence="7">
    <location>
        <begin position="469"/>
        <end position="490"/>
    </location>
</feature>
<dbReference type="SUPFAM" id="SSF56784">
    <property type="entry name" value="HAD-like"/>
    <property type="match status" value="1"/>
</dbReference>
<dbReference type="PROSITE" id="PS00154">
    <property type="entry name" value="ATPASE_E1_E2"/>
    <property type="match status" value="1"/>
</dbReference>
<dbReference type="SFLD" id="SFLDS00003">
    <property type="entry name" value="Haloacid_Dehalogenase"/>
    <property type="match status" value="1"/>
</dbReference>
<evidence type="ECO:0000256" key="7">
    <source>
        <dbReference type="RuleBase" id="RU362081"/>
    </source>
</evidence>
<evidence type="ECO:0000313" key="10">
    <source>
        <dbReference type="EMBL" id="CAF9908021.1"/>
    </source>
</evidence>
<dbReference type="Gene3D" id="3.30.70.100">
    <property type="match status" value="1"/>
</dbReference>
<proteinExistence type="inferred from homology"/>
<keyword evidence="2 7" id="KW-0812">Transmembrane</keyword>
<feature type="transmembrane region" description="Helical" evidence="7">
    <location>
        <begin position="619"/>
        <end position="645"/>
    </location>
</feature>
<dbReference type="InterPro" id="IPR036412">
    <property type="entry name" value="HAD-like_sf"/>
</dbReference>
<organism evidence="10 11">
    <name type="scientific">Alectoria fallacina</name>
    <dbReference type="NCBI Taxonomy" id="1903189"/>
    <lineage>
        <taxon>Eukaryota</taxon>
        <taxon>Fungi</taxon>
        <taxon>Dikarya</taxon>
        <taxon>Ascomycota</taxon>
        <taxon>Pezizomycotina</taxon>
        <taxon>Lecanoromycetes</taxon>
        <taxon>OSLEUM clade</taxon>
        <taxon>Lecanoromycetidae</taxon>
        <taxon>Lecanorales</taxon>
        <taxon>Lecanorineae</taxon>
        <taxon>Parmeliaceae</taxon>
        <taxon>Alectoria</taxon>
    </lineage>
</organism>
<keyword evidence="3 7" id="KW-0479">Metal-binding</keyword>
<dbReference type="InterPro" id="IPR044492">
    <property type="entry name" value="P_typ_ATPase_HD_dom"/>
</dbReference>
<evidence type="ECO:0000256" key="4">
    <source>
        <dbReference type="ARBA" id="ARBA00022967"/>
    </source>
</evidence>
<accession>A0A8H3EIY4</accession>
<evidence type="ECO:0000259" key="9">
    <source>
        <dbReference type="PROSITE" id="PS50846"/>
    </source>
</evidence>
<feature type="transmembrane region" description="Helical" evidence="7">
    <location>
        <begin position="1000"/>
        <end position="1020"/>
    </location>
</feature>
<dbReference type="PANTHER" id="PTHR46594">
    <property type="entry name" value="P-TYPE CATION-TRANSPORTING ATPASE"/>
    <property type="match status" value="1"/>
</dbReference>
<dbReference type="InterPro" id="IPR018303">
    <property type="entry name" value="ATPase_P-typ_P_site"/>
</dbReference>
<dbReference type="InterPro" id="IPR023299">
    <property type="entry name" value="ATPase_P-typ_cyto_dom_N"/>
</dbReference>
<dbReference type="InterPro" id="IPR036163">
    <property type="entry name" value="HMA_dom_sf"/>
</dbReference>
<dbReference type="Pfam" id="PF00403">
    <property type="entry name" value="HMA"/>
    <property type="match status" value="1"/>
</dbReference>
<evidence type="ECO:0000256" key="2">
    <source>
        <dbReference type="ARBA" id="ARBA00022692"/>
    </source>
</evidence>
<keyword evidence="5 7" id="KW-1133">Transmembrane helix</keyword>
<dbReference type="Gene3D" id="3.40.1110.10">
    <property type="entry name" value="Calcium-transporting ATPase, cytoplasmic domain N"/>
    <property type="match status" value="1"/>
</dbReference>
<dbReference type="Pfam" id="PF00122">
    <property type="entry name" value="E1-E2_ATPase"/>
    <property type="match status" value="1"/>
</dbReference>
<evidence type="ECO:0000256" key="5">
    <source>
        <dbReference type="ARBA" id="ARBA00022989"/>
    </source>
</evidence>
<dbReference type="InterPro" id="IPR001757">
    <property type="entry name" value="P_typ_ATPase"/>
</dbReference>
<dbReference type="Pfam" id="PF24534">
    <property type="entry name" value="HMA_PCA1"/>
    <property type="match status" value="1"/>
</dbReference>
<dbReference type="SUPFAM" id="SSF81653">
    <property type="entry name" value="Calcium ATPase, transduction domain A"/>
    <property type="match status" value="1"/>
</dbReference>
<dbReference type="InterPro" id="IPR023214">
    <property type="entry name" value="HAD_sf"/>
</dbReference>
<dbReference type="NCBIfam" id="TIGR01494">
    <property type="entry name" value="ATPase_P-type"/>
    <property type="match status" value="1"/>
</dbReference>
<dbReference type="AlphaFoldDB" id="A0A8H3EIY4"/>
<feature type="transmembrane region" description="Helical" evidence="7">
    <location>
        <begin position="970"/>
        <end position="994"/>
    </location>
</feature>
<feature type="transmembrane region" description="Helical" evidence="7">
    <location>
        <begin position="373"/>
        <end position="393"/>
    </location>
</feature>
<feature type="region of interest" description="Disordered" evidence="8">
    <location>
        <begin position="120"/>
        <end position="151"/>
    </location>
</feature>
<dbReference type="SUPFAM" id="SSF55008">
    <property type="entry name" value="HMA, heavy metal-associated domain"/>
    <property type="match status" value="1"/>
</dbReference>
<feature type="transmembrane region" description="Helical" evidence="7">
    <location>
        <begin position="399"/>
        <end position="417"/>
    </location>
</feature>
<dbReference type="InterPro" id="IPR059000">
    <property type="entry name" value="ATPase_P-type_domA"/>
</dbReference>
<dbReference type="Pfam" id="PF00702">
    <property type="entry name" value="Hydrolase"/>
    <property type="match status" value="1"/>
</dbReference>
<dbReference type="NCBIfam" id="TIGR01525">
    <property type="entry name" value="ATPase-IB_hvy"/>
    <property type="match status" value="1"/>
</dbReference>
<dbReference type="EMBL" id="CAJPDR010000026">
    <property type="protein sequence ID" value="CAF9908021.1"/>
    <property type="molecule type" value="Genomic_DNA"/>
</dbReference>
<dbReference type="PANTHER" id="PTHR46594:SF4">
    <property type="entry name" value="P-TYPE CATION-TRANSPORTING ATPASE"/>
    <property type="match status" value="1"/>
</dbReference>
<feature type="transmembrane region" description="Helical" evidence="7">
    <location>
        <begin position="438"/>
        <end position="457"/>
    </location>
</feature>
<dbReference type="GO" id="GO:0005524">
    <property type="term" value="F:ATP binding"/>
    <property type="evidence" value="ECO:0007669"/>
    <property type="project" value="UniProtKB-UniRule"/>
</dbReference>
<evidence type="ECO:0000256" key="1">
    <source>
        <dbReference type="ARBA" id="ARBA00004370"/>
    </source>
</evidence>
<evidence type="ECO:0000256" key="6">
    <source>
        <dbReference type="ARBA" id="ARBA00023136"/>
    </source>
</evidence>
<evidence type="ECO:0000256" key="3">
    <source>
        <dbReference type="ARBA" id="ARBA00022723"/>
    </source>
</evidence>
<keyword evidence="4" id="KW-1278">Translocase</keyword>
<reference evidence="10" key="1">
    <citation type="submission" date="2021-03" db="EMBL/GenBank/DDBJ databases">
        <authorList>
            <person name="Tagirdzhanova G."/>
        </authorList>
    </citation>
    <scope>NUCLEOTIDE SEQUENCE</scope>
</reference>
<dbReference type="OrthoDB" id="432719at2759"/>
<dbReference type="CDD" id="cd00371">
    <property type="entry name" value="HMA"/>
    <property type="match status" value="1"/>
</dbReference>
<feature type="transmembrane region" description="Helical" evidence="7">
    <location>
        <begin position="657"/>
        <end position="687"/>
    </location>
</feature>
<dbReference type="InterPro" id="IPR027256">
    <property type="entry name" value="P-typ_ATPase_IB"/>
</dbReference>
<name>A0A8H3EIY4_9LECA</name>
<comment type="subcellular location">
    <subcellularLocation>
        <location evidence="1 7">Membrane</location>
    </subcellularLocation>
</comment>
<dbReference type="PROSITE" id="PS50846">
    <property type="entry name" value="HMA_2"/>
    <property type="match status" value="1"/>
</dbReference>
<keyword evidence="11" id="KW-1185">Reference proteome</keyword>
<dbReference type="GO" id="GO:0046872">
    <property type="term" value="F:metal ion binding"/>
    <property type="evidence" value="ECO:0007669"/>
    <property type="project" value="UniProtKB-KW"/>
</dbReference>
<keyword evidence="6 7" id="KW-0472">Membrane</keyword>
<dbReference type="GO" id="GO:0019829">
    <property type="term" value="F:ATPase-coupled monoatomic cation transmembrane transporter activity"/>
    <property type="evidence" value="ECO:0007669"/>
    <property type="project" value="InterPro"/>
</dbReference>
<dbReference type="PROSITE" id="PS01229">
    <property type="entry name" value="COF_2"/>
    <property type="match status" value="1"/>
</dbReference>
<dbReference type="SFLD" id="SFLDG00002">
    <property type="entry name" value="C1.7:_P-type_atpase_like"/>
    <property type="match status" value="1"/>
</dbReference>
<dbReference type="SFLD" id="SFLDF00027">
    <property type="entry name" value="p-type_atpase"/>
    <property type="match status" value="1"/>
</dbReference>
<comment type="caution">
    <text evidence="10">The sequence shown here is derived from an EMBL/GenBank/DDBJ whole genome shotgun (WGS) entry which is preliminary data.</text>
</comment>
<feature type="domain" description="HMA" evidence="9">
    <location>
        <begin position="172"/>
        <end position="240"/>
    </location>
</feature>
<comment type="similarity">
    <text evidence="7">Belongs to the cation transport ATPase (P-type) (TC 3.A.3) family. Type IB subfamily.</text>
</comment>
<keyword evidence="7" id="KW-0547">Nucleotide-binding</keyword>